<organism evidence="1 2">
    <name type="scientific">Gigaspora margarita</name>
    <dbReference type="NCBI Taxonomy" id="4874"/>
    <lineage>
        <taxon>Eukaryota</taxon>
        <taxon>Fungi</taxon>
        <taxon>Fungi incertae sedis</taxon>
        <taxon>Mucoromycota</taxon>
        <taxon>Glomeromycotina</taxon>
        <taxon>Glomeromycetes</taxon>
        <taxon>Diversisporales</taxon>
        <taxon>Gigasporaceae</taxon>
        <taxon>Gigaspora</taxon>
    </lineage>
</organism>
<dbReference type="Proteomes" id="UP000789901">
    <property type="component" value="Unassembled WGS sequence"/>
</dbReference>
<evidence type="ECO:0000313" key="1">
    <source>
        <dbReference type="EMBL" id="CAG8527695.1"/>
    </source>
</evidence>
<dbReference type="EMBL" id="CAJVQB010001248">
    <property type="protein sequence ID" value="CAG8527695.1"/>
    <property type="molecule type" value="Genomic_DNA"/>
</dbReference>
<reference evidence="1 2" key="1">
    <citation type="submission" date="2021-06" db="EMBL/GenBank/DDBJ databases">
        <authorList>
            <person name="Kallberg Y."/>
            <person name="Tangrot J."/>
            <person name="Rosling A."/>
        </authorList>
    </citation>
    <scope>NUCLEOTIDE SEQUENCE [LARGE SCALE GENOMIC DNA]</scope>
    <source>
        <strain evidence="1 2">120-4 pot B 10/14</strain>
    </source>
</reference>
<evidence type="ECO:0000313" key="2">
    <source>
        <dbReference type="Proteomes" id="UP000789901"/>
    </source>
</evidence>
<keyword evidence="2" id="KW-1185">Reference proteome</keyword>
<proteinExistence type="predicted"/>
<name>A0ABM8W557_GIGMA</name>
<comment type="caution">
    <text evidence="1">The sequence shown here is derived from an EMBL/GenBank/DDBJ whole genome shotgun (WGS) entry which is preliminary data.</text>
</comment>
<gene>
    <name evidence="1" type="ORF">GMARGA_LOCUS3470</name>
</gene>
<protein>
    <submittedName>
        <fullName evidence="1">2795_t:CDS:1</fullName>
    </submittedName>
</protein>
<accession>A0ABM8W557</accession>
<sequence>MFDPNVPTLSTDLINQLSQLINNRIPHPSEKNYKCRAQAYWETSCPTPIIRPQPLQQQFLQDPRQYSRSRPTHRKLCFHCQRTNHHILECLDIKRLGQKWNALLKTLTAEQLEEFNEIIDESLCDSFSDKQILKLLEFTLN</sequence>